<dbReference type="AlphaFoldDB" id="A0A1H4BBV0"/>
<evidence type="ECO:0000313" key="8">
    <source>
        <dbReference type="Proteomes" id="UP000198703"/>
    </source>
</evidence>
<keyword evidence="2 5" id="KW-0812">Transmembrane</keyword>
<dbReference type="GO" id="GO:0016020">
    <property type="term" value="C:membrane"/>
    <property type="evidence" value="ECO:0007669"/>
    <property type="project" value="UniProtKB-SubCell"/>
</dbReference>
<organism evidence="7 8">
    <name type="scientific">Rubrimonas cliftonensis</name>
    <dbReference type="NCBI Taxonomy" id="89524"/>
    <lineage>
        <taxon>Bacteria</taxon>
        <taxon>Pseudomonadati</taxon>
        <taxon>Pseudomonadota</taxon>
        <taxon>Alphaproteobacteria</taxon>
        <taxon>Rhodobacterales</taxon>
        <taxon>Paracoccaceae</taxon>
        <taxon>Rubrimonas</taxon>
    </lineage>
</organism>
<accession>A0A1H4BBV0</accession>
<keyword evidence="4 5" id="KW-0472">Membrane</keyword>
<evidence type="ECO:0000256" key="5">
    <source>
        <dbReference type="SAM" id="Phobius"/>
    </source>
</evidence>
<dbReference type="Pfam" id="PF04893">
    <property type="entry name" value="Yip1"/>
    <property type="match status" value="1"/>
</dbReference>
<keyword evidence="3 5" id="KW-1133">Transmembrane helix</keyword>
<protein>
    <recommendedName>
        <fullName evidence="6">Yip1 domain-containing protein</fullName>
    </recommendedName>
</protein>
<feature type="transmembrane region" description="Helical" evidence="5">
    <location>
        <begin position="24"/>
        <end position="45"/>
    </location>
</feature>
<dbReference type="Proteomes" id="UP000198703">
    <property type="component" value="Unassembled WGS sequence"/>
</dbReference>
<evidence type="ECO:0000313" key="7">
    <source>
        <dbReference type="EMBL" id="SEA45609.1"/>
    </source>
</evidence>
<evidence type="ECO:0000256" key="1">
    <source>
        <dbReference type="ARBA" id="ARBA00004141"/>
    </source>
</evidence>
<dbReference type="STRING" id="89524.SAMN05444370_105124"/>
<feature type="transmembrane region" description="Helical" evidence="5">
    <location>
        <begin position="161"/>
        <end position="182"/>
    </location>
</feature>
<feature type="domain" description="Yip1" evidence="6">
    <location>
        <begin position="4"/>
        <end position="178"/>
    </location>
</feature>
<evidence type="ECO:0000256" key="4">
    <source>
        <dbReference type="ARBA" id="ARBA00023136"/>
    </source>
</evidence>
<reference evidence="7 8" key="1">
    <citation type="submission" date="2016-10" db="EMBL/GenBank/DDBJ databases">
        <authorList>
            <person name="de Groot N.N."/>
        </authorList>
    </citation>
    <scope>NUCLEOTIDE SEQUENCE [LARGE SCALE GENOMIC DNA]</scope>
    <source>
        <strain evidence="7 8">DSM 15345</strain>
    </source>
</reference>
<dbReference type="EMBL" id="FNQM01000005">
    <property type="protein sequence ID" value="SEA45609.1"/>
    <property type="molecule type" value="Genomic_DNA"/>
</dbReference>
<comment type="subcellular location">
    <subcellularLocation>
        <location evidence="1">Membrane</location>
        <topology evidence="1">Multi-pass membrane protein</topology>
    </subcellularLocation>
</comment>
<keyword evidence="8" id="KW-1185">Reference proteome</keyword>
<evidence type="ECO:0000256" key="3">
    <source>
        <dbReference type="ARBA" id="ARBA00022989"/>
    </source>
</evidence>
<evidence type="ECO:0000256" key="2">
    <source>
        <dbReference type="ARBA" id="ARBA00022692"/>
    </source>
</evidence>
<feature type="transmembrane region" description="Helical" evidence="5">
    <location>
        <begin position="65"/>
        <end position="88"/>
    </location>
</feature>
<gene>
    <name evidence="7" type="ORF">SAMN05444370_105124</name>
</gene>
<evidence type="ECO:0000259" key="6">
    <source>
        <dbReference type="Pfam" id="PF04893"/>
    </source>
</evidence>
<proteinExistence type="predicted"/>
<name>A0A1H4BBV0_9RHOB</name>
<sequence length="183" mass="18104">MARTWARPRAGVRREIETAEESRLLFYAFAASALGVMAAVGGQLLNPSVAVGAQREQWIVTQVVVGLFIRPIGLYAAAGVMGLACRAAGGAGGWRDTRAACFWTALTVAPAAVALAVLGAGAEAYGVAPAGAAAAGLAAGSVLWALLLAPGLAEAHGFRSSLPVFAAFAGLGAAAGMLGGLAG</sequence>
<feature type="transmembrane region" description="Helical" evidence="5">
    <location>
        <begin position="100"/>
        <end position="121"/>
    </location>
</feature>
<feature type="transmembrane region" description="Helical" evidence="5">
    <location>
        <begin position="127"/>
        <end position="149"/>
    </location>
</feature>
<dbReference type="InterPro" id="IPR006977">
    <property type="entry name" value="Yip1_dom"/>
</dbReference>